<dbReference type="RefSeq" id="WP_014826951.1">
    <property type="nucleotide sequence ID" value="NC_018068.1"/>
</dbReference>
<accession>I4D572</accession>
<feature type="domain" description="NADPH-dependent FMN reductase-like" evidence="3">
    <location>
        <begin position="3"/>
        <end position="125"/>
    </location>
</feature>
<evidence type="ECO:0000313" key="4">
    <source>
        <dbReference type="EMBL" id="AFM40946.1"/>
    </source>
</evidence>
<gene>
    <name evidence="4" type="ordered locus">Desaci_1969</name>
</gene>
<name>I4D572_DESAJ</name>
<dbReference type="SUPFAM" id="SSF52218">
    <property type="entry name" value="Flavoproteins"/>
    <property type="match status" value="1"/>
</dbReference>
<dbReference type="OrthoDB" id="6398207at2"/>
<keyword evidence="1" id="KW-0285">Flavoprotein</keyword>
<dbReference type="eggNOG" id="COG0655">
    <property type="taxonomic scope" value="Bacteria"/>
</dbReference>
<keyword evidence="5" id="KW-1185">Reference proteome</keyword>
<dbReference type="Pfam" id="PF03358">
    <property type="entry name" value="FMN_red"/>
    <property type="match status" value="1"/>
</dbReference>
<dbReference type="STRING" id="646529.Desaci_1969"/>
<dbReference type="PANTHER" id="PTHR43278">
    <property type="entry name" value="NAD(P)H-DEPENDENT FMN-CONTAINING OXIDOREDUCTASE YWQN-RELATED"/>
    <property type="match status" value="1"/>
</dbReference>
<dbReference type="Gene3D" id="3.40.50.360">
    <property type="match status" value="1"/>
</dbReference>
<dbReference type="EMBL" id="CP003639">
    <property type="protein sequence ID" value="AFM40946.1"/>
    <property type="molecule type" value="Genomic_DNA"/>
</dbReference>
<evidence type="ECO:0000256" key="1">
    <source>
        <dbReference type="ARBA" id="ARBA00022630"/>
    </source>
</evidence>
<keyword evidence="2" id="KW-0288">FMN</keyword>
<dbReference type="InterPro" id="IPR051796">
    <property type="entry name" value="ISF_SsuE-like"/>
</dbReference>
<evidence type="ECO:0000259" key="3">
    <source>
        <dbReference type="Pfam" id="PF03358"/>
    </source>
</evidence>
<dbReference type="HOGENOM" id="CLU_050993_4_2_9"/>
<dbReference type="InterPro" id="IPR029039">
    <property type="entry name" value="Flavoprotein-like_sf"/>
</dbReference>
<organism evidence="4 5">
    <name type="scientific">Desulfosporosinus acidiphilus (strain DSM 22704 / JCM 16185 / SJ4)</name>
    <dbReference type="NCBI Taxonomy" id="646529"/>
    <lineage>
        <taxon>Bacteria</taxon>
        <taxon>Bacillati</taxon>
        <taxon>Bacillota</taxon>
        <taxon>Clostridia</taxon>
        <taxon>Eubacteriales</taxon>
        <taxon>Desulfitobacteriaceae</taxon>
        <taxon>Desulfosporosinus</taxon>
    </lineage>
</organism>
<dbReference type="AlphaFoldDB" id="I4D572"/>
<sequence length="191" mass="21169">MKKVVILNGSPHEHGCTAALADVVSKEAADLGAEVKSYYLNGMNINSCQGCRACTDKGQCIQQDDMREIFDEIASADGIIFATPVYMWQMSAQLKTAVDRLLPFLRPGYTTSLEPGKKVLLAATQGRPDTDLFRHYFEHVGNNLLFLGFGSYKILIAGGTRQHEDLTNQTELLEEARHMGRWLANEPFANS</sequence>
<evidence type="ECO:0000313" key="5">
    <source>
        <dbReference type="Proteomes" id="UP000002892"/>
    </source>
</evidence>
<protein>
    <submittedName>
        <fullName evidence="4">Multimeric flavodoxin WrbA</fullName>
    </submittedName>
</protein>
<reference evidence="4 5" key="1">
    <citation type="journal article" date="2012" name="J. Bacteriol.">
        <title>Complete genome sequences of Desulfosporosinus orientis DSM765T, Desulfosporosinus youngiae DSM17734T, Desulfosporosinus meridiei DSM13257T, and Desulfosporosinus acidiphilus DSM22704T.</title>
        <authorList>
            <person name="Pester M."/>
            <person name="Brambilla E."/>
            <person name="Alazard D."/>
            <person name="Rattei T."/>
            <person name="Weinmaier T."/>
            <person name="Han J."/>
            <person name="Lucas S."/>
            <person name="Lapidus A."/>
            <person name="Cheng J.F."/>
            <person name="Goodwin L."/>
            <person name="Pitluck S."/>
            <person name="Peters L."/>
            <person name="Ovchinnikova G."/>
            <person name="Teshima H."/>
            <person name="Detter J.C."/>
            <person name="Han C.S."/>
            <person name="Tapia R."/>
            <person name="Land M.L."/>
            <person name="Hauser L."/>
            <person name="Kyrpides N.C."/>
            <person name="Ivanova N.N."/>
            <person name="Pagani I."/>
            <person name="Huntmann M."/>
            <person name="Wei C.L."/>
            <person name="Davenport K.W."/>
            <person name="Daligault H."/>
            <person name="Chain P.S."/>
            <person name="Chen A."/>
            <person name="Mavromatis K."/>
            <person name="Markowitz V."/>
            <person name="Szeto E."/>
            <person name="Mikhailova N."/>
            <person name="Pati A."/>
            <person name="Wagner M."/>
            <person name="Woyke T."/>
            <person name="Ollivier B."/>
            <person name="Klenk H.P."/>
            <person name="Spring S."/>
            <person name="Loy A."/>
        </authorList>
    </citation>
    <scope>NUCLEOTIDE SEQUENCE [LARGE SCALE GENOMIC DNA]</scope>
    <source>
        <strain evidence="5">DSM 22704 / JCM 16185 / SJ4</strain>
    </source>
</reference>
<dbReference type="PANTHER" id="PTHR43278:SF2">
    <property type="entry name" value="IRON-SULFUR FLAVOPROTEIN"/>
    <property type="match status" value="1"/>
</dbReference>
<proteinExistence type="predicted"/>
<dbReference type="GO" id="GO:0016491">
    <property type="term" value="F:oxidoreductase activity"/>
    <property type="evidence" value="ECO:0007669"/>
    <property type="project" value="InterPro"/>
</dbReference>
<dbReference type="InterPro" id="IPR005025">
    <property type="entry name" value="FMN_Rdtase-like_dom"/>
</dbReference>
<dbReference type="KEGG" id="dai:Desaci_1969"/>
<dbReference type="Proteomes" id="UP000002892">
    <property type="component" value="Chromosome"/>
</dbReference>
<evidence type="ECO:0000256" key="2">
    <source>
        <dbReference type="ARBA" id="ARBA00022643"/>
    </source>
</evidence>